<evidence type="ECO:0000313" key="8">
    <source>
        <dbReference type="Proteomes" id="UP001515500"/>
    </source>
</evidence>
<dbReference type="InterPro" id="IPR015300">
    <property type="entry name" value="DNA-bd_pseudobarrel_sf"/>
</dbReference>
<protein>
    <submittedName>
        <fullName evidence="9">B3 domain-containing protein Os06g0194400-like</fullName>
    </submittedName>
</protein>
<feature type="domain" description="TF-B3" evidence="7">
    <location>
        <begin position="135"/>
        <end position="226"/>
    </location>
</feature>
<name>A0AB40AHG9_DIOCR</name>
<dbReference type="Proteomes" id="UP001515500">
    <property type="component" value="Chromosome 19"/>
</dbReference>
<evidence type="ECO:0000313" key="9">
    <source>
        <dbReference type="RefSeq" id="XP_039114325.1"/>
    </source>
</evidence>
<evidence type="ECO:0000256" key="6">
    <source>
        <dbReference type="SAM" id="MobiDB-lite"/>
    </source>
</evidence>
<dbReference type="AlphaFoldDB" id="A0AB40AHG9"/>
<comment type="subcellular location">
    <subcellularLocation>
        <location evidence="1">Nucleus</location>
    </subcellularLocation>
</comment>
<evidence type="ECO:0000256" key="4">
    <source>
        <dbReference type="ARBA" id="ARBA00023163"/>
    </source>
</evidence>
<dbReference type="PANTHER" id="PTHR31391:SF99">
    <property type="entry name" value="B3 DOMAIN-CONTAINING PROTEIN OS06G0194400"/>
    <property type="match status" value="1"/>
</dbReference>
<dbReference type="InterPro" id="IPR003340">
    <property type="entry name" value="B3_DNA-bd"/>
</dbReference>
<keyword evidence="4" id="KW-0804">Transcription</keyword>
<evidence type="ECO:0000256" key="2">
    <source>
        <dbReference type="ARBA" id="ARBA00023015"/>
    </source>
</evidence>
<reference evidence="9" key="1">
    <citation type="submission" date="2025-08" db="UniProtKB">
        <authorList>
            <consortium name="RefSeq"/>
        </authorList>
    </citation>
    <scope>IDENTIFICATION</scope>
</reference>
<dbReference type="Pfam" id="PF02362">
    <property type="entry name" value="B3"/>
    <property type="match status" value="1"/>
</dbReference>
<feature type="compositionally biased region" description="Low complexity" evidence="6">
    <location>
        <begin position="36"/>
        <end position="47"/>
    </location>
</feature>
<evidence type="ECO:0000256" key="3">
    <source>
        <dbReference type="ARBA" id="ARBA00023125"/>
    </source>
</evidence>
<sequence>MGDMGMKYEELRQRQVEENKKKMDLLKLNQLSITLRESTSPKPSPSKQSKRKARSQEGEKLVLRRSSRVANLPGTSYKEIAVNEDVDKRPRRLGRAYSQRRDLSGRVYASPEARAYAENRADAIQAELDPKFPSFVKPMTQSHVTGGFWLGLPTHFCRKHLPKRDEHIMLEDENGDTSETLFLARKAGLSAGWRGFSISHELVDGDALVFQLIKSTTFKVYIIRASEYTEDDQ</sequence>
<keyword evidence="2" id="KW-0805">Transcription regulation</keyword>
<dbReference type="GO" id="GO:0005634">
    <property type="term" value="C:nucleus"/>
    <property type="evidence" value="ECO:0007669"/>
    <property type="project" value="UniProtKB-SubCell"/>
</dbReference>
<evidence type="ECO:0000259" key="7">
    <source>
        <dbReference type="PROSITE" id="PS50863"/>
    </source>
</evidence>
<dbReference type="GO" id="GO:0003677">
    <property type="term" value="F:DNA binding"/>
    <property type="evidence" value="ECO:0007669"/>
    <property type="project" value="UniProtKB-KW"/>
</dbReference>
<feature type="region of interest" description="Disordered" evidence="6">
    <location>
        <begin position="32"/>
        <end position="61"/>
    </location>
</feature>
<evidence type="ECO:0000256" key="5">
    <source>
        <dbReference type="ARBA" id="ARBA00023242"/>
    </source>
</evidence>
<dbReference type="PANTHER" id="PTHR31391">
    <property type="entry name" value="B3 DOMAIN-CONTAINING PROTEIN OS11G0197600-RELATED"/>
    <property type="match status" value="1"/>
</dbReference>
<gene>
    <name evidence="9" type="primary">LOC120249757</name>
</gene>
<accession>A0AB40AHG9</accession>
<evidence type="ECO:0000256" key="1">
    <source>
        <dbReference type="ARBA" id="ARBA00004123"/>
    </source>
</evidence>
<dbReference type="SUPFAM" id="SSF101936">
    <property type="entry name" value="DNA-binding pseudobarrel domain"/>
    <property type="match status" value="1"/>
</dbReference>
<dbReference type="CDD" id="cd10017">
    <property type="entry name" value="B3_DNA"/>
    <property type="match status" value="1"/>
</dbReference>
<dbReference type="Gene3D" id="2.40.330.10">
    <property type="entry name" value="DNA-binding pseudobarrel domain"/>
    <property type="match status" value="1"/>
</dbReference>
<keyword evidence="8" id="KW-1185">Reference proteome</keyword>
<dbReference type="GeneID" id="120249757"/>
<dbReference type="RefSeq" id="XP_039114325.1">
    <property type="nucleotide sequence ID" value="XM_039258391.1"/>
</dbReference>
<keyword evidence="5" id="KW-0539">Nucleus</keyword>
<keyword evidence="3" id="KW-0238">DNA-binding</keyword>
<dbReference type="PROSITE" id="PS50863">
    <property type="entry name" value="B3"/>
    <property type="match status" value="1"/>
</dbReference>
<dbReference type="SMART" id="SM01019">
    <property type="entry name" value="B3"/>
    <property type="match status" value="1"/>
</dbReference>
<organism evidence="8 9">
    <name type="scientific">Dioscorea cayennensis subsp. rotundata</name>
    <name type="common">White Guinea yam</name>
    <name type="synonym">Dioscorea rotundata</name>
    <dbReference type="NCBI Taxonomy" id="55577"/>
    <lineage>
        <taxon>Eukaryota</taxon>
        <taxon>Viridiplantae</taxon>
        <taxon>Streptophyta</taxon>
        <taxon>Embryophyta</taxon>
        <taxon>Tracheophyta</taxon>
        <taxon>Spermatophyta</taxon>
        <taxon>Magnoliopsida</taxon>
        <taxon>Liliopsida</taxon>
        <taxon>Dioscoreales</taxon>
        <taxon>Dioscoreaceae</taxon>
        <taxon>Dioscorea</taxon>
    </lineage>
</organism>
<dbReference type="InterPro" id="IPR044837">
    <property type="entry name" value="REM16-like"/>
</dbReference>
<proteinExistence type="predicted"/>